<dbReference type="Gene3D" id="3.30.70.270">
    <property type="match status" value="1"/>
</dbReference>
<dbReference type="Pfam" id="PF08447">
    <property type="entry name" value="PAS_3"/>
    <property type="match status" value="2"/>
</dbReference>
<dbReference type="InterPro" id="IPR035919">
    <property type="entry name" value="EAL_sf"/>
</dbReference>
<reference evidence="7" key="2">
    <citation type="submission" date="2020-09" db="EMBL/GenBank/DDBJ databases">
        <authorList>
            <person name="Sun Q."/>
            <person name="Kim S."/>
        </authorList>
    </citation>
    <scope>NUCLEOTIDE SEQUENCE</scope>
    <source>
        <strain evidence="7">KCTC 32020</strain>
    </source>
</reference>
<protein>
    <recommendedName>
        <fullName evidence="9">PAS domain S-box-containing protein/diguanylate cyclase (GGDEF) domain-containing protein</fullName>
    </recommendedName>
</protein>
<dbReference type="InterPro" id="IPR013655">
    <property type="entry name" value="PAS_fold_3"/>
</dbReference>
<sequence>MVVLALPFAAYGATTLRGQPALLAVLLFGLATLGLAAYLSVVNRRQARLVHALRTESARLAQAQDIAGVGDWQWDVQSGQVRWSAEAYRIFGHAPEFRPDRESMLALVHAADRERVRTLLRRLVETGEPVEGELRIVRPDGEERVLFARAECSRDAAGQLQVHSVLHDITESVRDRERLRAAQEEYRFLFESNPLPMWVFDRETLRILAVNQAMVEHYGYAREQLLGMSLLEIRPPEERTHMLAAMQEAGLGPTPQGEVWTHLHRSGRRMRMSLFTREIVFEGRDARLVAARDVTARESTEQRFRLVARATSDAVYDWDMPSATLWWNTGFYRTFGFSEEEMAPTLDAWAALVHPEDHDRVVASLDAAIQDPACTDWEVSYRFRHRDGRYFDVIDRGFIVRDEFGVAVRMVGGMLDVTDKRRAEARLRLLQRTVESVTNGLVIADAEADDMPVVYVNPAFEHITGYRAEEVIGRNCRFLQGPQRDDQALAPLREALREGRTAHVVLKNYRKDRTPFWNELLVSPVRDDHGRLTHYVGVLNDVTQRYRLESKLAFAASHDPLTGLANRTALRQRLERTLATPAAIAQGAAVLFIDLDNFKLINDSLGHEAGDAVLVEVARRLRRTTRANDLVARFGGDEFVALVQGRDGKPLDVERIVERVREAFQEPFQVNGSTLYVTASVGYACFPEAGNNGDALLMHADLAMYQAKQMGRDCAVAYRSTFEQDTAARLTLISQLREALRLQQFVLHFQPIMAPDGRTVGLEALVRWQHPERGLLPPGEFIEECERSGLIVPLGRWVMLEAGRVAGLLRAAGHALRISVNVSALQLRQSLLEDARDVVAQHDLAPGMIELELTESSVMGDPAAGVQIMRALRDLGFEVAIDDFGTGFSSLAYLKRLPINRLKIDRGFVCDIPGDSEDAEICHSIIRLAQTLGLKTVAEGVETQAQHDWLVAQGCDELQGFLFARPMPIDALHAWLAERRAARAA</sequence>
<evidence type="ECO:0000313" key="8">
    <source>
        <dbReference type="Proteomes" id="UP000636453"/>
    </source>
</evidence>
<reference evidence="7" key="1">
    <citation type="journal article" date="2014" name="Int. J. Syst. Evol. Microbiol.">
        <title>Complete genome sequence of Corynebacterium casei LMG S-19264T (=DSM 44701T), isolated from a smear-ripened cheese.</title>
        <authorList>
            <consortium name="US DOE Joint Genome Institute (JGI-PGF)"/>
            <person name="Walter F."/>
            <person name="Albersmeier A."/>
            <person name="Kalinowski J."/>
            <person name="Ruckert C."/>
        </authorList>
    </citation>
    <scope>NUCLEOTIDE SEQUENCE</scope>
    <source>
        <strain evidence="7">KCTC 32020</strain>
    </source>
</reference>
<dbReference type="InterPro" id="IPR013767">
    <property type="entry name" value="PAS_fold"/>
</dbReference>
<dbReference type="SUPFAM" id="SSF55073">
    <property type="entry name" value="Nucleotide cyclase"/>
    <property type="match status" value="1"/>
</dbReference>
<feature type="domain" description="GGDEF" evidence="6">
    <location>
        <begin position="586"/>
        <end position="720"/>
    </location>
</feature>
<dbReference type="InterPro" id="IPR001610">
    <property type="entry name" value="PAC"/>
</dbReference>
<accession>A0A918ZA76</accession>
<dbReference type="Pfam" id="PF00563">
    <property type="entry name" value="EAL"/>
    <property type="match status" value="1"/>
</dbReference>
<dbReference type="AlphaFoldDB" id="A0A918ZA76"/>
<evidence type="ECO:0008006" key="9">
    <source>
        <dbReference type="Google" id="ProtNLM"/>
    </source>
</evidence>
<dbReference type="CDD" id="cd00130">
    <property type="entry name" value="PAS"/>
    <property type="match status" value="4"/>
</dbReference>
<dbReference type="Proteomes" id="UP000636453">
    <property type="component" value="Unassembled WGS sequence"/>
</dbReference>
<dbReference type="GO" id="GO:0003824">
    <property type="term" value="F:catalytic activity"/>
    <property type="evidence" value="ECO:0007669"/>
    <property type="project" value="UniProtKB-ARBA"/>
</dbReference>
<dbReference type="Pfam" id="PF00989">
    <property type="entry name" value="PAS"/>
    <property type="match status" value="1"/>
</dbReference>
<evidence type="ECO:0000259" key="3">
    <source>
        <dbReference type="PROSITE" id="PS50112"/>
    </source>
</evidence>
<dbReference type="OrthoDB" id="197861at2"/>
<dbReference type="Gene3D" id="3.20.20.450">
    <property type="entry name" value="EAL domain"/>
    <property type="match status" value="1"/>
</dbReference>
<keyword evidence="2" id="KW-1133">Transmembrane helix</keyword>
<dbReference type="RefSeq" id="WP_146474684.1">
    <property type="nucleotide sequence ID" value="NZ_BNCF01000014.1"/>
</dbReference>
<feature type="domain" description="PAS" evidence="3">
    <location>
        <begin position="300"/>
        <end position="372"/>
    </location>
</feature>
<dbReference type="Pfam" id="PF13426">
    <property type="entry name" value="PAS_9"/>
    <property type="match status" value="1"/>
</dbReference>
<dbReference type="PROSITE" id="PS50887">
    <property type="entry name" value="GGDEF"/>
    <property type="match status" value="1"/>
</dbReference>
<feature type="domain" description="PAS" evidence="3">
    <location>
        <begin position="182"/>
        <end position="249"/>
    </location>
</feature>
<dbReference type="SUPFAM" id="SSF55785">
    <property type="entry name" value="PYP-like sensor domain (PAS domain)"/>
    <property type="match status" value="4"/>
</dbReference>
<keyword evidence="8" id="KW-1185">Reference proteome</keyword>
<name>A0A918ZA76_9GAMM</name>
<dbReference type="Gene3D" id="3.30.450.20">
    <property type="entry name" value="PAS domain"/>
    <property type="match status" value="4"/>
</dbReference>
<evidence type="ECO:0000259" key="6">
    <source>
        <dbReference type="PROSITE" id="PS50887"/>
    </source>
</evidence>
<dbReference type="PROSITE" id="PS50112">
    <property type="entry name" value="PAS"/>
    <property type="match status" value="4"/>
</dbReference>
<dbReference type="InterPro" id="IPR029787">
    <property type="entry name" value="Nucleotide_cyclase"/>
</dbReference>
<evidence type="ECO:0000256" key="2">
    <source>
        <dbReference type="SAM" id="Phobius"/>
    </source>
</evidence>
<evidence type="ECO:0000313" key="7">
    <source>
        <dbReference type="EMBL" id="GHE40554.1"/>
    </source>
</evidence>
<dbReference type="PANTHER" id="PTHR44757">
    <property type="entry name" value="DIGUANYLATE CYCLASE DGCP"/>
    <property type="match status" value="1"/>
</dbReference>
<feature type="domain" description="PAS" evidence="3">
    <location>
        <begin position="426"/>
        <end position="499"/>
    </location>
</feature>
<dbReference type="GO" id="GO:0006355">
    <property type="term" value="P:regulation of DNA-templated transcription"/>
    <property type="evidence" value="ECO:0007669"/>
    <property type="project" value="InterPro"/>
</dbReference>
<dbReference type="InterPro" id="IPR035965">
    <property type="entry name" value="PAS-like_dom_sf"/>
</dbReference>
<dbReference type="SUPFAM" id="SSF141868">
    <property type="entry name" value="EAL domain-like"/>
    <property type="match status" value="1"/>
</dbReference>
<keyword evidence="2" id="KW-0472">Membrane</keyword>
<dbReference type="InterPro" id="IPR043128">
    <property type="entry name" value="Rev_trsase/Diguanyl_cyclase"/>
</dbReference>
<keyword evidence="2" id="KW-0812">Transmembrane</keyword>
<dbReference type="CDD" id="cd01948">
    <property type="entry name" value="EAL"/>
    <property type="match status" value="1"/>
</dbReference>
<dbReference type="InterPro" id="IPR000700">
    <property type="entry name" value="PAS-assoc_C"/>
</dbReference>
<dbReference type="InterPro" id="IPR052155">
    <property type="entry name" value="Biofilm_reg_signaling"/>
</dbReference>
<evidence type="ECO:0000256" key="1">
    <source>
        <dbReference type="ARBA" id="ARBA00001946"/>
    </source>
</evidence>
<comment type="cofactor">
    <cofactor evidence="1">
        <name>Mg(2+)</name>
        <dbReference type="ChEBI" id="CHEBI:18420"/>
    </cofactor>
</comment>
<evidence type="ECO:0000259" key="5">
    <source>
        <dbReference type="PROSITE" id="PS50883"/>
    </source>
</evidence>
<dbReference type="PANTHER" id="PTHR44757:SF2">
    <property type="entry name" value="BIOFILM ARCHITECTURE MAINTENANCE PROTEIN MBAA"/>
    <property type="match status" value="1"/>
</dbReference>
<dbReference type="InterPro" id="IPR000160">
    <property type="entry name" value="GGDEF_dom"/>
</dbReference>
<dbReference type="CDD" id="cd01949">
    <property type="entry name" value="GGDEF"/>
    <property type="match status" value="1"/>
</dbReference>
<dbReference type="SMART" id="SM00086">
    <property type="entry name" value="PAC"/>
    <property type="match status" value="3"/>
</dbReference>
<dbReference type="PROSITE" id="PS50883">
    <property type="entry name" value="EAL"/>
    <property type="match status" value="1"/>
</dbReference>
<evidence type="ECO:0000259" key="4">
    <source>
        <dbReference type="PROSITE" id="PS50113"/>
    </source>
</evidence>
<feature type="domain" description="EAL" evidence="5">
    <location>
        <begin position="729"/>
        <end position="980"/>
    </location>
</feature>
<dbReference type="InterPro" id="IPR001633">
    <property type="entry name" value="EAL_dom"/>
</dbReference>
<feature type="domain" description="PAC" evidence="4">
    <location>
        <begin position="377"/>
        <end position="429"/>
    </location>
</feature>
<dbReference type="SMART" id="SM00052">
    <property type="entry name" value="EAL"/>
    <property type="match status" value="1"/>
</dbReference>
<dbReference type="NCBIfam" id="TIGR00229">
    <property type="entry name" value="sensory_box"/>
    <property type="match status" value="4"/>
</dbReference>
<dbReference type="Gene3D" id="2.10.70.100">
    <property type="match status" value="1"/>
</dbReference>
<organism evidence="7 8">
    <name type="scientific">Vulcaniibacterium thermophilum</name>
    <dbReference type="NCBI Taxonomy" id="1169913"/>
    <lineage>
        <taxon>Bacteria</taxon>
        <taxon>Pseudomonadati</taxon>
        <taxon>Pseudomonadota</taxon>
        <taxon>Gammaproteobacteria</taxon>
        <taxon>Lysobacterales</taxon>
        <taxon>Lysobacteraceae</taxon>
        <taxon>Vulcaniibacterium</taxon>
    </lineage>
</organism>
<feature type="domain" description="PAS" evidence="3">
    <location>
        <begin position="75"/>
        <end position="127"/>
    </location>
</feature>
<dbReference type="InterPro" id="IPR000014">
    <property type="entry name" value="PAS"/>
</dbReference>
<dbReference type="FunFam" id="3.30.70.270:FF:000001">
    <property type="entry name" value="Diguanylate cyclase domain protein"/>
    <property type="match status" value="1"/>
</dbReference>
<proteinExistence type="predicted"/>
<dbReference type="Pfam" id="PF00990">
    <property type="entry name" value="GGDEF"/>
    <property type="match status" value="1"/>
</dbReference>
<comment type="caution">
    <text evidence="7">The sequence shown here is derived from an EMBL/GenBank/DDBJ whole genome shotgun (WGS) entry which is preliminary data.</text>
</comment>
<dbReference type="SMART" id="SM00267">
    <property type="entry name" value="GGDEF"/>
    <property type="match status" value="1"/>
</dbReference>
<feature type="domain" description="PAC" evidence="4">
    <location>
        <begin position="130"/>
        <end position="181"/>
    </location>
</feature>
<dbReference type="PROSITE" id="PS50113">
    <property type="entry name" value="PAC"/>
    <property type="match status" value="3"/>
</dbReference>
<feature type="transmembrane region" description="Helical" evidence="2">
    <location>
        <begin position="22"/>
        <end position="41"/>
    </location>
</feature>
<gene>
    <name evidence="7" type="ORF">GCM10007167_23340</name>
</gene>
<feature type="domain" description="PAC" evidence="4">
    <location>
        <begin position="500"/>
        <end position="554"/>
    </location>
</feature>
<dbReference type="SMART" id="SM00091">
    <property type="entry name" value="PAS"/>
    <property type="match status" value="4"/>
</dbReference>
<dbReference type="NCBIfam" id="TIGR00254">
    <property type="entry name" value="GGDEF"/>
    <property type="match status" value="1"/>
</dbReference>
<dbReference type="EMBL" id="BNCF01000014">
    <property type="protein sequence ID" value="GHE40554.1"/>
    <property type="molecule type" value="Genomic_DNA"/>
</dbReference>